<dbReference type="Gene3D" id="3.10.20.90">
    <property type="entry name" value="Phosphatidylinositol 3-kinase Catalytic Subunit, Chain A, domain 1"/>
    <property type="match status" value="1"/>
</dbReference>
<dbReference type="RefSeq" id="WP_135833435.1">
    <property type="nucleotide sequence ID" value="NZ_BMCK01000001.1"/>
</dbReference>
<feature type="transmembrane region" description="Helical" evidence="1">
    <location>
        <begin position="321"/>
        <end position="338"/>
    </location>
</feature>
<keyword evidence="1" id="KW-0472">Membrane</keyword>
<dbReference type="OrthoDB" id="4824971at2"/>
<reference evidence="2" key="2">
    <citation type="journal article" date="2014" name="Int. J. Syst. Evol. Microbiol.">
        <title>Complete genome of a new Firmicutes species belonging to the dominant human colonic microbiota ('Ruminococcus bicirculans') reveals two chromosomes and a selective capacity to utilize plant glucans.</title>
        <authorList>
            <consortium name="NISC Comparative Sequencing Program"/>
            <person name="Wegmann U."/>
            <person name="Louis P."/>
            <person name="Goesmann A."/>
            <person name="Henrissat B."/>
            <person name="Duncan S.H."/>
            <person name="Flint H.J."/>
        </authorList>
    </citation>
    <scope>NUCLEOTIDE SEQUENCE</scope>
    <source>
        <strain evidence="2">CCM 7403</strain>
    </source>
</reference>
<evidence type="ECO:0000313" key="5">
    <source>
        <dbReference type="Proteomes" id="UP000630594"/>
    </source>
</evidence>
<proteinExistence type="predicted"/>
<feature type="transmembrane region" description="Helical" evidence="1">
    <location>
        <begin position="345"/>
        <end position="368"/>
    </location>
</feature>
<feature type="transmembrane region" description="Helical" evidence="1">
    <location>
        <begin position="171"/>
        <end position="192"/>
    </location>
</feature>
<feature type="transmembrane region" description="Helical" evidence="1">
    <location>
        <begin position="250"/>
        <end position="274"/>
    </location>
</feature>
<gene>
    <name evidence="3" type="ORF">E2C04_16525</name>
    <name evidence="2" type="ORF">GCM10007231_09760</name>
</gene>
<evidence type="ECO:0000256" key="1">
    <source>
        <dbReference type="SAM" id="Phobius"/>
    </source>
</evidence>
<keyword evidence="1" id="KW-1133">Transmembrane helix</keyword>
<feature type="transmembrane region" description="Helical" evidence="1">
    <location>
        <begin position="226"/>
        <end position="244"/>
    </location>
</feature>
<keyword evidence="1" id="KW-0812">Transmembrane</keyword>
<evidence type="ECO:0000313" key="2">
    <source>
        <dbReference type="EMBL" id="GGD12793.1"/>
    </source>
</evidence>
<dbReference type="InterPro" id="IPR024962">
    <property type="entry name" value="YukD-like"/>
</dbReference>
<dbReference type="EMBL" id="CP038462">
    <property type="protein sequence ID" value="QCC78398.1"/>
    <property type="molecule type" value="Genomic_DNA"/>
</dbReference>
<dbReference type="EMBL" id="BMCK01000001">
    <property type="protein sequence ID" value="GGD12793.1"/>
    <property type="molecule type" value="Genomic_DNA"/>
</dbReference>
<reference evidence="3" key="4">
    <citation type="submission" date="2019-03" db="EMBL/GenBank/DDBJ databases">
        <authorList>
            <person name="Huang Y."/>
        </authorList>
    </citation>
    <scope>NUCLEOTIDE SEQUENCE</scope>
    <source>
        <strain evidence="3">JCM 16608</strain>
    </source>
</reference>
<evidence type="ECO:0000313" key="4">
    <source>
        <dbReference type="Proteomes" id="UP000297025"/>
    </source>
</evidence>
<feature type="transmembrane region" description="Helical" evidence="1">
    <location>
        <begin position="117"/>
        <end position="134"/>
    </location>
</feature>
<keyword evidence="5" id="KW-1185">Reference proteome</keyword>
<dbReference type="KEGG" id="ndp:E2C04_16525"/>
<sequence length="440" mass="45508">MATPSLLRVQVTAQRRRLDVSLPAEVALWEFLPEVLRGLGWRHDHARTVLVTAAGRRLDPERGLHGQDVVDGDVLTVAHAQEHQPAVLRDDLIEAVHERARVVLPSWSDGAAARARVVAPLVLAGLVVAVLSTAPLPPLLVAVASSGTLGVLAVAAYVGRDGPTWGAVTTAWLAVACASSVGRSGALVLGLGAGDVGVVAALAAGAVGLVALLVHGAYWPLHLPPLVAVAVWTAAGALTVPVGVPRWEVLLVVLAGATLVSTAVPALTVGATVARNRGEPESTIDVERLDVDILTAHRLVLALHLAGSLLLLALVPYAVGGGALPVGALLVLGAVRLLRLRHQRTAAMVAAGLASALLTSAWLVLHVVLARPDWVPWVLAVALGAAVAVCLATALTGGARERAGAGAWWGWCGDAAEMVLVVVLPLTVTAALWWDRWFTW</sequence>
<feature type="transmembrane region" description="Helical" evidence="1">
    <location>
        <begin position="374"/>
        <end position="396"/>
    </location>
</feature>
<dbReference type="AlphaFoldDB" id="A0A4P7UGP0"/>
<reference evidence="2" key="5">
    <citation type="submission" date="2024-05" db="EMBL/GenBank/DDBJ databases">
        <authorList>
            <person name="Sun Q."/>
            <person name="Sedlacek I."/>
        </authorList>
    </citation>
    <scope>NUCLEOTIDE SEQUENCE</scope>
    <source>
        <strain evidence="2">CCM 7403</strain>
    </source>
</reference>
<accession>A0A4P7UGP0</accession>
<organism evidence="3 4">
    <name type="scientific">Nocardioides daphniae</name>
    <dbReference type="NCBI Taxonomy" id="402297"/>
    <lineage>
        <taxon>Bacteria</taxon>
        <taxon>Bacillati</taxon>
        <taxon>Actinomycetota</taxon>
        <taxon>Actinomycetes</taxon>
        <taxon>Propionibacteriales</taxon>
        <taxon>Nocardioidaceae</taxon>
        <taxon>Nocardioides</taxon>
    </lineage>
</organism>
<reference evidence="5" key="3">
    <citation type="journal article" date="2019" name="Int. J. Syst. Evol. Microbiol.">
        <title>The Global Catalogue of Microorganisms (GCM) 10K type strain sequencing project: providing services to taxonomists for standard genome sequencing and annotation.</title>
        <authorList>
            <consortium name="The Broad Institute Genomics Platform"/>
            <consortium name="The Broad Institute Genome Sequencing Center for Infectious Disease"/>
            <person name="Wu L."/>
            <person name="Ma J."/>
        </authorList>
    </citation>
    <scope>NUCLEOTIDE SEQUENCE [LARGE SCALE GENOMIC DNA]</scope>
    <source>
        <strain evidence="5">CCM 7403</strain>
    </source>
</reference>
<evidence type="ECO:0000313" key="3">
    <source>
        <dbReference type="EMBL" id="QCC78398.1"/>
    </source>
</evidence>
<dbReference type="Proteomes" id="UP000297025">
    <property type="component" value="Chromosome"/>
</dbReference>
<name>A0A4P7UGP0_9ACTN</name>
<protein>
    <recommendedName>
        <fullName evidence="6">Type VII secretion integral membrane protein EccD</fullName>
    </recommendedName>
</protein>
<dbReference type="Proteomes" id="UP000630594">
    <property type="component" value="Unassembled WGS sequence"/>
</dbReference>
<reference evidence="3 4" key="1">
    <citation type="journal article" date="2008" name="Int. J. Syst. Evol. Microbiol.">
        <title>Nocardioides daphniae sp. nov., isolated from Daphnia cucullata (Crustacea: Cladocera).</title>
        <authorList>
            <person name="Toth E.M."/>
            <person name="Keki Z."/>
            <person name="Homonnay Z.G."/>
            <person name="Borsodi A.K."/>
            <person name="Marialigeti K."/>
            <person name="Schumann P."/>
        </authorList>
    </citation>
    <scope>NUCLEOTIDE SEQUENCE [LARGE SCALE GENOMIC DNA]</scope>
    <source>
        <strain evidence="3 4">JCM 16608</strain>
    </source>
</reference>
<evidence type="ECO:0008006" key="6">
    <source>
        <dbReference type="Google" id="ProtNLM"/>
    </source>
</evidence>
<dbReference type="Pfam" id="PF08817">
    <property type="entry name" value="YukD"/>
    <property type="match status" value="1"/>
</dbReference>
<feature type="transmembrane region" description="Helical" evidence="1">
    <location>
        <begin position="198"/>
        <end position="219"/>
    </location>
</feature>
<feature type="transmembrane region" description="Helical" evidence="1">
    <location>
        <begin position="408"/>
        <end position="434"/>
    </location>
</feature>